<dbReference type="EMBL" id="KQ030675">
    <property type="protein sequence ID" value="KJZ69823.1"/>
    <property type="molecule type" value="Genomic_DNA"/>
</dbReference>
<dbReference type="Pfam" id="PF00012">
    <property type="entry name" value="HSP70"/>
    <property type="match status" value="1"/>
</dbReference>
<dbReference type="InterPro" id="IPR013126">
    <property type="entry name" value="Hsp_70_fam"/>
</dbReference>
<dbReference type="CDD" id="cd10170">
    <property type="entry name" value="ASKHA_NBD_HSP70"/>
    <property type="match status" value="1"/>
</dbReference>
<name>A0A0F7ZRL5_9HYPO</name>
<dbReference type="GO" id="GO:0005524">
    <property type="term" value="F:ATP binding"/>
    <property type="evidence" value="ECO:0007669"/>
    <property type="project" value="UniProtKB-KW"/>
</dbReference>
<protein>
    <submittedName>
        <fullName evidence="3">Uncharacterized protein</fullName>
    </submittedName>
</protein>
<dbReference type="PANTHER" id="PTHR14187:SF5">
    <property type="entry name" value="HEAT SHOCK 70 KDA PROTEIN 12A"/>
    <property type="match status" value="1"/>
</dbReference>
<keyword evidence="4" id="KW-1185">Reference proteome</keyword>
<evidence type="ECO:0000256" key="1">
    <source>
        <dbReference type="ARBA" id="ARBA00022741"/>
    </source>
</evidence>
<reference evidence="3 4" key="1">
    <citation type="journal article" date="2014" name="Genome Biol. Evol.">
        <title>Comparative genomics and transcriptomics analyses reveal divergent lifestyle features of nematode endoparasitic fungus Hirsutella minnesotensis.</title>
        <authorList>
            <person name="Lai Y."/>
            <person name="Liu K."/>
            <person name="Zhang X."/>
            <person name="Zhang X."/>
            <person name="Li K."/>
            <person name="Wang N."/>
            <person name="Shu C."/>
            <person name="Wu Y."/>
            <person name="Wang C."/>
            <person name="Bushley K.E."/>
            <person name="Xiang M."/>
            <person name="Liu X."/>
        </authorList>
    </citation>
    <scope>NUCLEOTIDE SEQUENCE [LARGE SCALE GENOMIC DNA]</scope>
    <source>
        <strain evidence="3 4">3608</strain>
    </source>
</reference>
<evidence type="ECO:0000256" key="2">
    <source>
        <dbReference type="ARBA" id="ARBA00022840"/>
    </source>
</evidence>
<dbReference type="SUPFAM" id="SSF53067">
    <property type="entry name" value="Actin-like ATPase domain"/>
    <property type="match status" value="2"/>
</dbReference>
<accession>A0A0F7ZRL5</accession>
<keyword evidence="1" id="KW-0547">Nucleotide-binding</keyword>
<dbReference type="Gene3D" id="3.30.420.40">
    <property type="match status" value="2"/>
</dbReference>
<proteinExistence type="predicted"/>
<gene>
    <name evidence="3" type="ORF">HIM_10776</name>
</gene>
<dbReference type="OrthoDB" id="2963168at2759"/>
<dbReference type="GO" id="GO:0140662">
    <property type="term" value="F:ATP-dependent protein folding chaperone"/>
    <property type="evidence" value="ECO:0007669"/>
    <property type="project" value="InterPro"/>
</dbReference>
<dbReference type="PANTHER" id="PTHR14187">
    <property type="entry name" value="ALPHA KINASE/ELONGATION FACTOR 2 KINASE"/>
    <property type="match status" value="1"/>
</dbReference>
<evidence type="ECO:0000313" key="4">
    <source>
        <dbReference type="Proteomes" id="UP000054481"/>
    </source>
</evidence>
<dbReference type="InterPro" id="IPR043129">
    <property type="entry name" value="ATPase_NBD"/>
</dbReference>
<sequence length="575" mass="64729">MPSSLKSDIVVGIDFGTTQGRKKIRLITDWPNPEACNANSDKVPSVIAYQDGLVSGWGYEVSTKAEAFRWIKLLLEPEYKHANVTQQVLQSNKLLKKLNKRPEDVVSDYLRQIWEYTKEDIRKHVGDNSWESTLKVHIVLTVPAMWSHAAKDKTLEAARRASLPDGIRLVTEPEAAALATLHDKAQDHALTKGDAFVVCDAGGGTVDLISYKTLGLDPLRIEECAVGEGGLCGSVFLDLAFERYIKMIVGQEQYGTVSELNKKRMLKDFEFGVKRCFTVESKKDYSVDLRGVKDDFMAGIIDETINLKQSMLRTVFDQVCEQIVRLVQNQMTEIRSNDLAPKAILLVGGFGSSKYLHHRLESSYTGQDIVVLQIEGAWSAVCRGACIWGLEQVDRPKFSSKGSSSTVTVRISRYNYGVLQCTPFDPDNHLAEDRFFHEARNTYYADNQMEWLLRRGDKITDGRTLTRQLCRSVHGICKTSKDTQTFSDTLYSCQDPEPPTRLDATAKELCSIRYTIQESTIFKEKPYTSPAKPGEFRDLSFDFDIILGATTLDFQVRYHNKTLATVQTEYADAGN</sequence>
<dbReference type="Gene3D" id="3.90.640.10">
    <property type="entry name" value="Actin, Chain A, domain 4"/>
    <property type="match status" value="1"/>
</dbReference>
<organism evidence="3 4">
    <name type="scientific">Hirsutella minnesotensis 3608</name>
    <dbReference type="NCBI Taxonomy" id="1043627"/>
    <lineage>
        <taxon>Eukaryota</taxon>
        <taxon>Fungi</taxon>
        <taxon>Dikarya</taxon>
        <taxon>Ascomycota</taxon>
        <taxon>Pezizomycotina</taxon>
        <taxon>Sordariomycetes</taxon>
        <taxon>Hypocreomycetidae</taxon>
        <taxon>Hypocreales</taxon>
        <taxon>Ophiocordycipitaceae</taxon>
        <taxon>Hirsutella</taxon>
    </lineage>
</organism>
<dbReference type="Proteomes" id="UP000054481">
    <property type="component" value="Unassembled WGS sequence"/>
</dbReference>
<dbReference type="AlphaFoldDB" id="A0A0F7ZRL5"/>
<keyword evidence="2" id="KW-0067">ATP-binding</keyword>
<evidence type="ECO:0000313" key="3">
    <source>
        <dbReference type="EMBL" id="KJZ69823.1"/>
    </source>
</evidence>